<keyword evidence="3 5" id="KW-0949">S-adenosyl-L-methionine</keyword>
<feature type="binding site" evidence="5">
    <location>
        <position position="151"/>
    </location>
    <ligand>
        <name>S-adenosyl-L-methionine</name>
        <dbReference type="ChEBI" id="CHEBI:59789"/>
    </ligand>
</feature>
<dbReference type="InterPro" id="IPR040758">
    <property type="entry name" value="PrmC_N"/>
</dbReference>
<protein>
    <recommendedName>
        <fullName evidence="5">Release factor glutamine methyltransferase</fullName>
        <shortName evidence="5">RF MTase</shortName>
        <ecNumber evidence="5">2.1.1.297</ecNumber>
    </recommendedName>
    <alternativeName>
        <fullName evidence="5">N5-glutamine methyltransferase PrmC</fullName>
    </alternativeName>
    <alternativeName>
        <fullName evidence="5">Protein-(glutamine-N5) MTase PrmC</fullName>
    </alternativeName>
    <alternativeName>
        <fullName evidence="5">Protein-glutamine N-methyltransferase PrmC</fullName>
    </alternativeName>
</protein>
<dbReference type="NCBIfam" id="TIGR00536">
    <property type="entry name" value="hemK_fam"/>
    <property type="match status" value="1"/>
</dbReference>
<proteinExistence type="inferred from homology"/>
<dbReference type="Gene3D" id="1.10.8.10">
    <property type="entry name" value="DNA helicase RuvA subunit, C-terminal domain"/>
    <property type="match status" value="1"/>
</dbReference>
<evidence type="ECO:0000256" key="3">
    <source>
        <dbReference type="ARBA" id="ARBA00022691"/>
    </source>
</evidence>
<dbReference type="PROSITE" id="PS00092">
    <property type="entry name" value="N6_MTASE"/>
    <property type="match status" value="1"/>
</dbReference>
<dbReference type="STRING" id="401053.AciPR4_3957"/>
<feature type="binding site" evidence="5">
    <location>
        <begin position="128"/>
        <end position="132"/>
    </location>
    <ligand>
        <name>S-adenosyl-L-methionine</name>
        <dbReference type="ChEBI" id="CHEBI:59789"/>
    </ligand>
</feature>
<organism evidence="8 9">
    <name type="scientific">Terriglobus saanensis (strain ATCC BAA-1853 / DSM 23119 / SP1PR4)</name>
    <dbReference type="NCBI Taxonomy" id="401053"/>
    <lineage>
        <taxon>Bacteria</taxon>
        <taxon>Pseudomonadati</taxon>
        <taxon>Acidobacteriota</taxon>
        <taxon>Terriglobia</taxon>
        <taxon>Terriglobales</taxon>
        <taxon>Acidobacteriaceae</taxon>
        <taxon>Terriglobus</taxon>
    </lineage>
</organism>
<dbReference type="EC" id="2.1.1.297" evidence="5"/>
<dbReference type="Pfam" id="PF05175">
    <property type="entry name" value="MTS"/>
    <property type="match status" value="1"/>
</dbReference>
<evidence type="ECO:0000256" key="1">
    <source>
        <dbReference type="ARBA" id="ARBA00022603"/>
    </source>
</evidence>
<dbReference type="HAMAP" id="MF_02126">
    <property type="entry name" value="RF_methyltr_PrmC"/>
    <property type="match status" value="1"/>
</dbReference>
<dbReference type="NCBIfam" id="TIGR03534">
    <property type="entry name" value="RF_mod_PrmC"/>
    <property type="match status" value="1"/>
</dbReference>
<keyword evidence="9" id="KW-1185">Reference proteome</keyword>
<evidence type="ECO:0000256" key="5">
    <source>
        <dbReference type="HAMAP-Rule" id="MF_02126"/>
    </source>
</evidence>
<dbReference type="PANTHER" id="PTHR18895:SF74">
    <property type="entry name" value="MTRF1L RELEASE FACTOR GLUTAMINE METHYLTRANSFERASE"/>
    <property type="match status" value="1"/>
</dbReference>
<comment type="similarity">
    <text evidence="5">Belongs to the protein N5-glutamine methyltransferase family. PrmC subfamily.</text>
</comment>
<dbReference type="InterPro" id="IPR004556">
    <property type="entry name" value="HemK-like"/>
</dbReference>
<dbReference type="AlphaFoldDB" id="E8V3L9"/>
<dbReference type="GO" id="GO:0003676">
    <property type="term" value="F:nucleic acid binding"/>
    <property type="evidence" value="ECO:0007669"/>
    <property type="project" value="InterPro"/>
</dbReference>
<dbReference type="Pfam" id="PF17827">
    <property type="entry name" value="PrmC_N"/>
    <property type="match status" value="1"/>
</dbReference>
<evidence type="ECO:0000259" key="6">
    <source>
        <dbReference type="Pfam" id="PF05175"/>
    </source>
</evidence>
<dbReference type="InterPro" id="IPR050320">
    <property type="entry name" value="N5-glutamine_MTase"/>
</dbReference>
<dbReference type="OrthoDB" id="9800643at2"/>
<comment type="function">
    <text evidence="5">Methylates the class 1 translation termination release factors RF1/PrfA and RF2/PrfB on the glutamine residue of the universally conserved GGQ motif.</text>
</comment>
<dbReference type="HOGENOM" id="CLU_018398_3_1_0"/>
<dbReference type="PANTHER" id="PTHR18895">
    <property type="entry name" value="HEMK METHYLTRANSFERASE"/>
    <property type="match status" value="1"/>
</dbReference>
<dbReference type="GO" id="GO:0032259">
    <property type="term" value="P:methylation"/>
    <property type="evidence" value="ECO:0007669"/>
    <property type="project" value="UniProtKB-KW"/>
</dbReference>
<gene>
    <name evidence="5" type="primary">prmC</name>
    <name evidence="8" type="ordered locus">AciPR4_3957</name>
</gene>
<accession>E8V3L9</accession>
<dbReference type="GO" id="GO:0102559">
    <property type="term" value="F:peptide chain release factor N(5)-glutamine methyltransferase activity"/>
    <property type="evidence" value="ECO:0007669"/>
    <property type="project" value="UniProtKB-EC"/>
</dbReference>
<evidence type="ECO:0000256" key="2">
    <source>
        <dbReference type="ARBA" id="ARBA00022679"/>
    </source>
</evidence>
<dbReference type="InterPro" id="IPR007848">
    <property type="entry name" value="Small_mtfrase_dom"/>
</dbReference>
<feature type="binding site" evidence="5">
    <location>
        <position position="195"/>
    </location>
    <ligand>
        <name>S-adenosyl-L-methionine</name>
        <dbReference type="ChEBI" id="CHEBI:59789"/>
    </ligand>
</feature>
<feature type="domain" description="Release factor glutamine methyltransferase N-terminal" evidence="7">
    <location>
        <begin position="11"/>
        <end position="83"/>
    </location>
</feature>
<reference evidence="8 9" key="1">
    <citation type="journal article" date="2012" name="Stand. Genomic Sci.">
        <title>Complete genome sequence of Terriglobus saanensis type strain SP1PR4(T), an Acidobacteria from tundra soil.</title>
        <authorList>
            <person name="Rawat S.R."/>
            <person name="Mannisto M.K."/>
            <person name="Starovoytov V."/>
            <person name="Goodwin L."/>
            <person name="Nolan M."/>
            <person name="Hauser L."/>
            <person name="Land M."/>
            <person name="Davenport K.W."/>
            <person name="Woyke T."/>
            <person name="Haggblom M.M."/>
        </authorList>
    </citation>
    <scope>NUCLEOTIDE SEQUENCE</scope>
    <source>
        <strain evidence="9">ATCC BAA-1853 / DSM 23119 / SP1PR4</strain>
    </source>
</reference>
<dbReference type="Proteomes" id="UP000006844">
    <property type="component" value="Chromosome"/>
</dbReference>
<dbReference type="InterPro" id="IPR029063">
    <property type="entry name" value="SAM-dependent_MTases_sf"/>
</dbReference>
<dbReference type="SUPFAM" id="SSF53335">
    <property type="entry name" value="S-adenosyl-L-methionine-dependent methyltransferases"/>
    <property type="match status" value="1"/>
</dbReference>
<comment type="caution">
    <text evidence="5">Lacks conserved residue(s) required for the propagation of feature annotation.</text>
</comment>
<evidence type="ECO:0000313" key="8">
    <source>
        <dbReference type="EMBL" id="ADV84706.1"/>
    </source>
</evidence>
<keyword evidence="2 5" id="KW-0808">Transferase</keyword>
<feature type="binding site" evidence="5">
    <location>
        <begin position="195"/>
        <end position="198"/>
    </location>
    <ligand>
        <name>substrate</name>
    </ligand>
</feature>
<name>E8V3L9_TERSS</name>
<evidence type="ECO:0000256" key="4">
    <source>
        <dbReference type="ARBA" id="ARBA00048391"/>
    </source>
</evidence>
<sequence length="286" mass="32116">MPPEVAQSIREALSEGALRLHEREDIREWAVRDSHLLLQHALGVSREQIMAWPERMLTPRQSAAFEHLVSERLRAVPIQYLRGQQEFYGRNFLVTPDVLIPRPETELIIDEVKRYIDPSALVMIADIGSGSGAIGVTLAAEFEMARITAADLSPAALAVTEQNAIRHHVSDRVRTFESDLFSALGERIFDYVVSNPPYIAASERDSLHPQVRDHEPELALYGGEDGFEIYTRLIPQAWKHLRPGGMLFLEIGKPGQALSANLKAWSDVYTVKDLQGLPRLIVARKP</sequence>
<dbReference type="Gene3D" id="3.40.50.150">
    <property type="entry name" value="Vaccinia Virus protein VP39"/>
    <property type="match status" value="1"/>
</dbReference>
<dbReference type="InterPro" id="IPR002052">
    <property type="entry name" value="DNA_methylase_N6_adenine_CS"/>
</dbReference>
<dbReference type="EMBL" id="CP002467">
    <property type="protein sequence ID" value="ADV84706.1"/>
    <property type="molecule type" value="Genomic_DNA"/>
</dbReference>
<dbReference type="InterPro" id="IPR019874">
    <property type="entry name" value="RF_methyltr_PrmC"/>
</dbReference>
<feature type="domain" description="Methyltransferase small" evidence="6">
    <location>
        <begin position="123"/>
        <end position="203"/>
    </location>
</feature>
<evidence type="ECO:0000259" key="7">
    <source>
        <dbReference type="Pfam" id="PF17827"/>
    </source>
</evidence>
<dbReference type="RefSeq" id="WP_013570436.1">
    <property type="nucleotide sequence ID" value="NC_014963.1"/>
</dbReference>
<comment type="catalytic activity">
    <reaction evidence="4 5">
        <text>L-glutaminyl-[peptide chain release factor] + S-adenosyl-L-methionine = N(5)-methyl-L-glutaminyl-[peptide chain release factor] + S-adenosyl-L-homocysteine + H(+)</text>
        <dbReference type="Rhea" id="RHEA:42896"/>
        <dbReference type="Rhea" id="RHEA-COMP:10271"/>
        <dbReference type="Rhea" id="RHEA-COMP:10272"/>
        <dbReference type="ChEBI" id="CHEBI:15378"/>
        <dbReference type="ChEBI" id="CHEBI:30011"/>
        <dbReference type="ChEBI" id="CHEBI:57856"/>
        <dbReference type="ChEBI" id="CHEBI:59789"/>
        <dbReference type="ChEBI" id="CHEBI:61891"/>
        <dbReference type="EC" id="2.1.1.297"/>
    </reaction>
</comment>
<dbReference type="KEGG" id="tsa:AciPR4_3957"/>
<dbReference type="eggNOG" id="COG2890">
    <property type="taxonomic scope" value="Bacteria"/>
</dbReference>
<evidence type="ECO:0000313" key="9">
    <source>
        <dbReference type="Proteomes" id="UP000006844"/>
    </source>
</evidence>
<dbReference type="CDD" id="cd02440">
    <property type="entry name" value="AdoMet_MTases"/>
    <property type="match status" value="1"/>
</dbReference>
<keyword evidence="1 5" id="KW-0489">Methyltransferase</keyword>